<dbReference type="PANTHER" id="PTHR21310:SF15">
    <property type="entry name" value="AMINOGLYCOSIDE PHOSPHOTRANSFERASE DOMAIN-CONTAINING PROTEIN"/>
    <property type="match status" value="1"/>
</dbReference>
<dbReference type="AlphaFoldDB" id="A0A9D1JSM5"/>
<dbReference type="PANTHER" id="PTHR21310">
    <property type="entry name" value="AMINOGLYCOSIDE PHOSPHOTRANSFERASE-RELATED-RELATED"/>
    <property type="match status" value="1"/>
</dbReference>
<evidence type="ECO:0000259" key="1">
    <source>
        <dbReference type="Pfam" id="PF01636"/>
    </source>
</evidence>
<dbReference type="Pfam" id="PF01636">
    <property type="entry name" value="APH"/>
    <property type="match status" value="1"/>
</dbReference>
<reference evidence="2" key="2">
    <citation type="journal article" date="2021" name="PeerJ">
        <title>Extensive microbial diversity within the chicken gut microbiome revealed by metagenomics and culture.</title>
        <authorList>
            <person name="Gilroy R."/>
            <person name="Ravi A."/>
            <person name="Getino M."/>
            <person name="Pursley I."/>
            <person name="Horton D.L."/>
            <person name="Alikhan N.F."/>
            <person name="Baker D."/>
            <person name="Gharbi K."/>
            <person name="Hall N."/>
            <person name="Watson M."/>
            <person name="Adriaenssens E.M."/>
            <person name="Foster-Nyarko E."/>
            <person name="Jarju S."/>
            <person name="Secka A."/>
            <person name="Antonio M."/>
            <person name="Oren A."/>
            <person name="Chaudhuri R.R."/>
            <person name="La Ragione R."/>
            <person name="Hildebrand F."/>
            <person name="Pallen M.J."/>
        </authorList>
    </citation>
    <scope>NUCLEOTIDE SEQUENCE</scope>
    <source>
        <strain evidence="2">CHK178-757</strain>
    </source>
</reference>
<accession>A0A9D1JSM5</accession>
<dbReference type="InterPro" id="IPR051678">
    <property type="entry name" value="AGP_Transferase"/>
</dbReference>
<dbReference type="SUPFAM" id="SSF56112">
    <property type="entry name" value="Protein kinase-like (PK-like)"/>
    <property type="match status" value="1"/>
</dbReference>
<proteinExistence type="predicted"/>
<dbReference type="Gene3D" id="3.30.200.150">
    <property type="match status" value="1"/>
</dbReference>
<dbReference type="Gene3D" id="3.90.1200.10">
    <property type="match status" value="1"/>
</dbReference>
<organism evidence="2 3">
    <name type="scientific">Candidatus Scybalocola faecigallinarum</name>
    <dbReference type="NCBI Taxonomy" id="2840941"/>
    <lineage>
        <taxon>Bacteria</taxon>
        <taxon>Bacillati</taxon>
        <taxon>Bacillota</taxon>
        <taxon>Clostridia</taxon>
        <taxon>Lachnospirales</taxon>
        <taxon>Lachnospiraceae</taxon>
        <taxon>Lachnospiraceae incertae sedis</taxon>
        <taxon>Candidatus Scybalocola (ex Gilroy et al. 2021)</taxon>
    </lineage>
</organism>
<reference evidence="2" key="1">
    <citation type="submission" date="2020-10" db="EMBL/GenBank/DDBJ databases">
        <authorList>
            <person name="Gilroy R."/>
        </authorList>
    </citation>
    <scope>NUCLEOTIDE SEQUENCE</scope>
    <source>
        <strain evidence="2">CHK178-757</strain>
    </source>
</reference>
<dbReference type="Proteomes" id="UP000823927">
    <property type="component" value="Unassembled WGS sequence"/>
</dbReference>
<protein>
    <submittedName>
        <fullName evidence="2">Aminoglycoside phosphotransferase family protein</fullName>
    </submittedName>
</protein>
<comment type="caution">
    <text evidence="2">The sequence shown here is derived from an EMBL/GenBank/DDBJ whole genome shotgun (WGS) entry which is preliminary data.</text>
</comment>
<gene>
    <name evidence="2" type="ORF">IAB46_13430</name>
</gene>
<dbReference type="InterPro" id="IPR002575">
    <property type="entry name" value="Aminoglycoside_PTrfase"/>
</dbReference>
<evidence type="ECO:0000313" key="2">
    <source>
        <dbReference type="EMBL" id="HIS48525.1"/>
    </source>
</evidence>
<dbReference type="EMBL" id="DVIT01000057">
    <property type="protein sequence ID" value="HIS48525.1"/>
    <property type="molecule type" value="Genomic_DNA"/>
</dbReference>
<evidence type="ECO:0000313" key="3">
    <source>
        <dbReference type="Proteomes" id="UP000823927"/>
    </source>
</evidence>
<dbReference type="InterPro" id="IPR011009">
    <property type="entry name" value="Kinase-like_dom_sf"/>
</dbReference>
<name>A0A9D1JSM5_9FIRM</name>
<sequence>MAEKYFPDDPVKEYRELKGGTFNVAYELQLCSGKTVILKVAPEKSVRVMASEKNIMETEVWAMELAGTNPLIPVAKVLGYDKSCTLCPSEYFFMEKLKGERLDVIKEQLSQEQQDDIYMQMGMLNKQINAFTGPAFGYPGQPDFMGDSWPKVFSWMIHGCLKDAEDAGVDLKISPEKLADCLEADRGIFEEVTVPRLVHWDGWDGNIFVENGRISGLIDWERALYGDPLMEHGFHSFSPNPAFLKGYGIERLTPAQHRRALWYDIYVLLVGTLECTYRKYKTMDMYQWASTLLKEQYDKLFL</sequence>
<feature type="domain" description="Aminoglycoside phosphotransferase" evidence="1">
    <location>
        <begin position="14"/>
        <end position="259"/>
    </location>
</feature>